<comment type="caution">
    <text evidence="1">The sequence shown here is derived from an EMBL/GenBank/DDBJ whole genome shotgun (WGS) entry which is preliminary data.</text>
</comment>
<reference evidence="1 2" key="1">
    <citation type="journal article" date="2010" name="J. Bacteriol.">
        <title>Genome sequence of the oligotrophic marine Gammaproteobacterium HTCC2143, isolated from the Oregon Coast.</title>
        <authorList>
            <person name="Oh H.M."/>
            <person name="Kang I."/>
            <person name="Ferriera S."/>
            <person name="Giovannoni S.J."/>
            <person name="Cho J.C."/>
        </authorList>
    </citation>
    <scope>NUCLEOTIDE SEQUENCE [LARGE SCALE GENOMIC DNA]</scope>
    <source>
        <strain evidence="1 2">HTCC2143</strain>
    </source>
</reference>
<dbReference type="Proteomes" id="UP000004931">
    <property type="component" value="Unassembled WGS sequence"/>
</dbReference>
<evidence type="ECO:0008006" key="3">
    <source>
        <dbReference type="Google" id="ProtNLM"/>
    </source>
</evidence>
<keyword evidence="2" id="KW-1185">Reference proteome</keyword>
<accession>A0YAY5</accession>
<evidence type="ECO:0000313" key="1">
    <source>
        <dbReference type="EMBL" id="EAW31715.1"/>
    </source>
</evidence>
<gene>
    <name evidence="1" type="ORF">GP2143_04675</name>
</gene>
<dbReference type="EMBL" id="AAVT01000002">
    <property type="protein sequence ID" value="EAW31715.1"/>
    <property type="molecule type" value="Genomic_DNA"/>
</dbReference>
<dbReference type="STRING" id="247633.GP2143_04675"/>
<evidence type="ECO:0000313" key="2">
    <source>
        <dbReference type="Proteomes" id="UP000004931"/>
    </source>
</evidence>
<dbReference type="OrthoDB" id="6189582at2"/>
<organism evidence="1 2">
    <name type="scientific">marine gamma proteobacterium HTCC2143</name>
    <dbReference type="NCBI Taxonomy" id="247633"/>
    <lineage>
        <taxon>Bacteria</taxon>
        <taxon>Pseudomonadati</taxon>
        <taxon>Pseudomonadota</taxon>
        <taxon>Gammaproteobacteria</taxon>
        <taxon>Cellvibrionales</taxon>
        <taxon>Spongiibacteraceae</taxon>
        <taxon>BD1-7 clade</taxon>
    </lineage>
</organism>
<dbReference type="AlphaFoldDB" id="A0YAY5"/>
<dbReference type="eggNOG" id="COG1293">
    <property type="taxonomic scope" value="Bacteria"/>
</dbReference>
<protein>
    <recommendedName>
        <fullName evidence="3">Chromosome segregation ATPase</fullName>
    </recommendedName>
</protein>
<sequence length="456" mass="51320">MNMSVTSEAIIFLEDNGVAREILYPEFEALLDHVVGIDEYKNTSASAIYVRINKQLQVTSAVCFLVDFDSNGHIDNAWNVPLRHLADSGGRGPDLGAGPIKLSCRNQCSVSWHHRSLWDPILRNSGEDTLTTVAEVVKRNRLGLMFEPKTDTAVAESSLAMGRLSTLKPAADLKINPAANAALNEVFEERISEVTATYKLRLATMKSEAQDHLERVQRHHRIERGKLTESFVAVKNIFAEEKHKNLKLKKKFEVQANSLKKVRLQFQKQLQDSKTIGNGQVKELEEKFEQELNARVDAAMTELKEILDMRDIQLFYRDEQVSRMEGEIALFKKEKQSLVEASGDKVLQQLVESGVSFIAYQPGAYHLTIPLKDIGEYVDSPETYVAEKLSVDRITYKQWLKHYQMPLCIYSSGEGSVCGKSISTIDKPGRFIAGESDRCAEHSRAAATLSELMKVR</sequence>
<name>A0YAY5_9GAMM</name>
<proteinExistence type="predicted"/>